<dbReference type="AlphaFoldDB" id="A0AAN6PS14"/>
<organism evidence="6 7">
    <name type="scientific">Parachaetomium inaequale</name>
    <dbReference type="NCBI Taxonomy" id="2588326"/>
    <lineage>
        <taxon>Eukaryota</taxon>
        <taxon>Fungi</taxon>
        <taxon>Dikarya</taxon>
        <taxon>Ascomycota</taxon>
        <taxon>Pezizomycotina</taxon>
        <taxon>Sordariomycetes</taxon>
        <taxon>Sordariomycetidae</taxon>
        <taxon>Sordariales</taxon>
        <taxon>Chaetomiaceae</taxon>
        <taxon>Parachaetomium</taxon>
    </lineage>
</organism>
<comment type="similarity">
    <text evidence="3">Belongs to the secreted LysM effector family.</text>
</comment>
<feature type="domain" description="LysM" evidence="5">
    <location>
        <begin position="305"/>
        <end position="352"/>
    </location>
</feature>
<keyword evidence="1" id="KW-0147">Chitin-binding</keyword>
<keyword evidence="7" id="KW-1185">Reference proteome</keyword>
<accession>A0AAN6PS14</accession>
<dbReference type="InterPro" id="IPR018392">
    <property type="entry name" value="LysM"/>
</dbReference>
<keyword evidence="4" id="KW-0732">Signal</keyword>
<feature type="chain" id="PRO_5042892579" description="LysM domain-containing protein" evidence="4">
    <location>
        <begin position="35"/>
        <end position="596"/>
    </location>
</feature>
<name>A0AAN6PS14_9PEZI</name>
<evidence type="ECO:0000256" key="2">
    <source>
        <dbReference type="ARBA" id="ARBA00023026"/>
    </source>
</evidence>
<dbReference type="PANTHER" id="PTHR34997:SF1">
    <property type="entry name" value="PEPTIDOGLYCAN-BINDING LYSIN DOMAIN"/>
    <property type="match status" value="1"/>
</dbReference>
<dbReference type="SMART" id="SM00257">
    <property type="entry name" value="LysM"/>
    <property type="match status" value="2"/>
</dbReference>
<evidence type="ECO:0000313" key="7">
    <source>
        <dbReference type="Proteomes" id="UP001303115"/>
    </source>
</evidence>
<keyword evidence="2" id="KW-0843">Virulence</keyword>
<evidence type="ECO:0000259" key="5">
    <source>
        <dbReference type="PROSITE" id="PS51782"/>
    </source>
</evidence>
<sequence length="596" mass="64559">MATFGSYEVGDLLGRRRALAFLTRLLCVVGVANAQQFSDALLGNHAYPGLSDQCVEALNTTVKNCPGFLAAASVRMPRLDSSSLDALCTLACRSSLKSVRSIIAAGCRNGKDVIEISSVVYPVSATGKFCDELYLDALANGTAADSCSDCSLSLVKTQLNSPFGYHPEFARGFQSITSKCSATGYAFTSPAKYAISTKPQSVPMDAPTCGSPYIVQSEDTCDSIAAARNVSTYSVSKAASTGPDCSKLKVGAKLCLPEPCTFPPGRTLDQVTTSVITPPTATQAPPTAVPRPANAKNESHARCARWYEIQNGDYCEAISIRQGIPARDFYFLNPSVDRPDCVNLWLETAYCVEAVGVINTYSGYPYATSPIYTLTSSTYVTTTVSSVKTVDPIATPIVELPLAPGSLTETQGCVEFVNHMVVVPQRDQARQMDVPTFTNTINSCDFVSASFGIFLIDFLSWNPSLRGVNPCQLQRGYRYCGMHRNATNEPPSNRTCAEVTEPYPGTVSSCSCFITINGYDTDFYPCRDIAHDQNITVSDLVSWNPWIGSLSSCDKGTQPLAHHVFLNMNLSQSLDARRQARLWSQLTARSRKMRRV</sequence>
<dbReference type="CDD" id="cd00118">
    <property type="entry name" value="LysM"/>
    <property type="match status" value="1"/>
</dbReference>
<dbReference type="InterPro" id="IPR052210">
    <property type="entry name" value="LysM1-like"/>
</dbReference>
<dbReference type="InterPro" id="IPR036779">
    <property type="entry name" value="LysM_dom_sf"/>
</dbReference>
<reference evidence="7" key="1">
    <citation type="journal article" date="2023" name="Mol. Phylogenet. Evol.">
        <title>Genome-scale phylogeny and comparative genomics of the fungal order Sordariales.</title>
        <authorList>
            <person name="Hensen N."/>
            <person name="Bonometti L."/>
            <person name="Westerberg I."/>
            <person name="Brannstrom I.O."/>
            <person name="Guillou S."/>
            <person name="Cros-Aarteil S."/>
            <person name="Calhoun S."/>
            <person name="Haridas S."/>
            <person name="Kuo A."/>
            <person name="Mondo S."/>
            <person name="Pangilinan J."/>
            <person name="Riley R."/>
            <person name="LaButti K."/>
            <person name="Andreopoulos B."/>
            <person name="Lipzen A."/>
            <person name="Chen C."/>
            <person name="Yan M."/>
            <person name="Daum C."/>
            <person name="Ng V."/>
            <person name="Clum A."/>
            <person name="Steindorff A."/>
            <person name="Ohm R.A."/>
            <person name="Martin F."/>
            <person name="Silar P."/>
            <person name="Natvig D.O."/>
            <person name="Lalanne C."/>
            <person name="Gautier V."/>
            <person name="Ament-Velasquez S.L."/>
            <person name="Kruys A."/>
            <person name="Hutchinson M.I."/>
            <person name="Powell A.J."/>
            <person name="Barry K."/>
            <person name="Miller A.N."/>
            <person name="Grigoriev I.V."/>
            <person name="Debuchy R."/>
            <person name="Gladieux P."/>
            <person name="Hiltunen Thoren M."/>
            <person name="Johannesson H."/>
        </authorList>
    </citation>
    <scope>NUCLEOTIDE SEQUENCE [LARGE SCALE GENOMIC DNA]</scope>
    <source>
        <strain evidence="7">CBS 284.82</strain>
    </source>
</reference>
<dbReference type="SUPFAM" id="SSF54106">
    <property type="entry name" value="LysM domain"/>
    <property type="match status" value="1"/>
</dbReference>
<proteinExistence type="inferred from homology"/>
<gene>
    <name evidence="6" type="ORF">C8A01DRAFT_43236</name>
</gene>
<feature type="signal peptide" evidence="4">
    <location>
        <begin position="1"/>
        <end position="34"/>
    </location>
</feature>
<dbReference type="Gene3D" id="3.10.350.10">
    <property type="entry name" value="LysM domain"/>
    <property type="match status" value="3"/>
</dbReference>
<dbReference type="EMBL" id="MU854323">
    <property type="protein sequence ID" value="KAK4043861.1"/>
    <property type="molecule type" value="Genomic_DNA"/>
</dbReference>
<dbReference type="Pfam" id="PF01476">
    <property type="entry name" value="LysM"/>
    <property type="match status" value="1"/>
</dbReference>
<dbReference type="PROSITE" id="PS51782">
    <property type="entry name" value="LYSM"/>
    <property type="match status" value="2"/>
</dbReference>
<evidence type="ECO:0000256" key="3">
    <source>
        <dbReference type="ARBA" id="ARBA00044955"/>
    </source>
</evidence>
<feature type="domain" description="LysM" evidence="5">
    <location>
        <begin position="211"/>
        <end position="256"/>
    </location>
</feature>
<evidence type="ECO:0000313" key="6">
    <source>
        <dbReference type="EMBL" id="KAK4043861.1"/>
    </source>
</evidence>
<dbReference type="PANTHER" id="PTHR34997">
    <property type="entry name" value="AM15"/>
    <property type="match status" value="1"/>
</dbReference>
<dbReference type="Proteomes" id="UP001303115">
    <property type="component" value="Unassembled WGS sequence"/>
</dbReference>
<protein>
    <recommendedName>
        <fullName evidence="5">LysM domain-containing protein</fullName>
    </recommendedName>
</protein>
<comment type="caution">
    <text evidence="6">The sequence shown here is derived from an EMBL/GenBank/DDBJ whole genome shotgun (WGS) entry which is preliminary data.</text>
</comment>
<evidence type="ECO:0000256" key="4">
    <source>
        <dbReference type="SAM" id="SignalP"/>
    </source>
</evidence>
<dbReference type="GO" id="GO:0008061">
    <property type="term" value="F:chitin binding"/>
    <property type="evidence" value="ECO:0007669"/>
    <property type="project" value="UniProtKB-KW"/>
</dbReference>
<evidence type="ECO:0000256" key="1">
    <source>
        <dbReference type="ARBA" id="ARBA00022669"/>
    </source>
</evidence>